<name>A0A084SNP0_9BACT</name>
<gene>
    <name evidence="6" type="ORF">Q664_30650</name>
</gene>
<keyword evidence="2" id="KW-0378">Hydrolase</keyword>
<dbReference type="InterPro" id="IPR000209">
    <property type="entry name" value="Peptidase_S8/S53_dom"/>
</dbReference>
<evidence type="ECO:0000256" key="2">
    <source>
        <dbReference type="ARBA" id="ARBA00022801"/>
    </source>
</evidence>
<protein>
    <recommendedName>
        <fullName evidence="5">Peptidase S8/S53 domain-containing protein</fullName>
    </recommendedName>
</protein>
<proteinExistence type="predicted"/>
<dbReference type="EMBL" id="JPMI01000223">
    <property type="protein sequence ID" value="KFA90075.1"/>
    <property type="molecule type" value="Genomic_DNA"/>
</dbReference>
<dbReference type="SUPFAM" id="SSF52743">
    <property type="entry name" value="Subtilisin-like"/>
    <property type="match status" value="1"/>
</dbReference>
<keyword evidence="1" id="KW-0645">Protease</keyword>
<organism evidence="6 7">
    <name type="scientific">Archangium violaceum Cb vi76</name>
    <dbReference type="NCBI Taxonomy" id="1406225"/>
    <lineage>
        <taxon>Bacteria</taxon>
        <taxon>Pseudomonadati</taxon>
        <taxon>Myxococcota</taxon>
        <taxon>Myxococcia</taxon>
        <taxon>Myxococcales</taxon>
        <taxon>Cystobacterineae</taxon>
        <taxon>Archangiaceae</taxon>
        <taxon>Archangium</taxon>
    </lineage>
</organism>
<sequence length="416" mass="44022">MSLKSIGNTPRPQVRTEPSQAQTLRSPATAPAAPANQVLVSRFDKTAAQQGARLSQAADGTSAVRSFQQRAVEARAATTSTQADGGKAVKDFLSRLNPGDDNIAIFDSFGPGTTHGDDVEHVVDENSEYSDDDIRTVGVGSSSAPAGASLDERIEQRTSSFLDSTSDAMQGVLDNPDDITVINQSQSISPVRIADEMWSDVRNDPEAKAELAQELGLEEGASDTEILQALVDRVDGVFENSPEIAASKKRYDKLSGELEDAGILHVVTAGNTGDFLDTLDEMGVEYDGDFANSVLFNEHTIVVAASTGGKRDQIADFSTPSDFVTVAIDGTNIEVAGGDTANGTSFAAPQVTALIAEMRRINPELTNDEVRDILAKAATDTSATSQEEGHGILDPDKALTLARLSLLKDLPVMRAV</sequence>
<dbReference type="AlphaFoldDB" id="A0A084SNP0"/>
<dbReference type="Proteomes" id="UP000028547">
    <property type="component" value="Unassembled WGS sequence"/>
</dbReference>
<evidence type="ECO:0000256" key="4">
    <source>
        <dbReference type="SAM" id="MobiDB-lite"/>
    </source>
</evidence>
<evidence type="ECO:0000256" key="1">
    <source>
        <dbReference type="ARBA" id="ARBA00022670"/>
    </source>
</evidence>
<dbReference type="GO" id="GO:0006508">
    <property type="term" value="P:proteolysis"/>
    <property type="evidence" value="ECO:0007669"/>
    <property type="project" value="UniProtKB-KW"/>
</dbReference>
<dbReference type="InterPro" id="IPR023828">
    <property type="entry name" value="Peptidase_S8_Ser-AS"/>
</dbReference>
<feature type="region of interest" description="Disordered" evidence="4">
    <location>
        <begin position="1"/>
        <end position="33"/>
    </location>
</feature>
<evidence type="ECO:0000256" key="3">
    <source>
        <dbReference type="ARBA" id="ARBA00022825"/>
    </source>
</evidence>
<accession>A0A084SNP0</accession>
<dbReference type="GO" id="GO:0004252">
    <property type="term" value="F:serine-type endopeptidase activity"/>
    <property type="evidence" value="ECO:0007669"/>
    <property type="project" value="InterPro"/>
</dbReference>
<evidence type="ECO:0000313" key="7">
    <source>
        <dbReference type="Proteomes" id="UP000028547"/>
    </source>
</evidence>
<dbReference type="RefSeq" id="WP_043403432.1">
    <property type="nucleotide sequence ID" value="NZ_JPMI01000223.1"/>
</dbReference>
<comment type="caution">
    <text evidence="6">The sequence shown here is derived from an EMBL/GenBank/DDBJ whole genome shotgun (WGS) entry which is preliminary data.</text>
</comment>
<dbReference type="PROSITE" id="PS00138">
    <property type="entry name" value="SUBTILASE_SER"/>
    <property type="match status" value="1"/>
</dbReference>
<evidence type="ECO:0000259" key="5">
    <source>
        <dbReference type="Pfam" id="PF00082"/>
    </source>
</evidence>
<evidence type="ECO:0000313" key="6">
    <source>
        <dbReference type="EMBL" id="KFA90075.1"/>
    </source>
</evidence>
<reference evidence="6 7" key="1">
    <citation type="submission" date="2014-07" db="EMBL/GenBank/DDBJ databases">
        <title>Draft Genome Sequence of Gephyronic Acid Producer, Cystobacter violaceus Strain Cb vi76.</title>
        <authorList>
            <person name="Stevens D.C."/>
            <person name="Young J."/>
            <person name="Carmichael R."/>
            <person name="Tan J."/>
            <person name="Taylor R.E."/>
        </authorList>
    </citation>
    <scope>NUCLEOTIDE SEQUENCE [LARGE SCALE GENOMIC DNA]</scope>
    <source>
        <strain evidence="6 7">Cb vi76</strain>
    </source>
</reference>
<dbReference type="Pfam" id="PF00082">
    <property type="entry name" value="Peptidase_S8"/>
    <property type="match status" value="1"/>
</dbReference>
<dbReference type="InterPro" id="IPR036852">
    <property type="entry name" value="Peptidase_S8/S53_dom_sf"/>
</dbReference>
<keyword evidence="3" id="KW-0720">Serine protease</keyword>
<feature type="compositionally biased region" description="Polar residues" evidence="4">
    <location>
        <begin position="1"/>
        <end position="26"/>
    </location>
</feature>
<dbReference type="Gene3D" id="3.40.50.200">
    <property type="entry name" value="Peptidase S8/S53 domain"/>
    <property type="match status" value="1"/>
</dbReference>
<feature type="domain" description="Peptidase S8/S53" evidence="5">
    <location>
        <begin position="176"/>
        <end position="391"/>
    </location>
</feature>